<sequence>MTSEPTLISSVRRALRLLETVGAQERPVSAKQLARQTGLRLPTTYHLLRTLVHEGYLRKLDDGYVLGDSVDLLGHPPRNQLLLNRIRPILTALRDELGAAAYVSIFDDGEIRILDIVDSASAPRVDLWVGCTEAGHATALGKCVLRELPDHQLRDYLARHPLVDLTPRTATKPQELRRRLAAGPIMLDREEYSLGTACAAVPIYDGARPGSLSVSVPVGKLDRLERGGQRLLAASEQINRAMSLTI</sequence>
<evidence type="ECO:0000256" key="1">
    <source>
        <dbReference type="ARBA" id="ARBA00022798"/>
    </source>
</evidence>
<comment type="function">
    <text evidence="5">May be an activator protein for the gylABX operon.</text>
</comment>
<comment type="caution">
    <text evidence="9">The sequence shown here is derived from an EMBL/GenBank/DDBJ whole genome shotgun (WGS) entry which is preliminary data.</text>
</comment>
<dbReference type="Gene3D" id="1.10.10.10">
    <property type="entry name" value="Winged helix-like DNA-binding domain superfamily/Winged helix DNA-binding domain"/>
    <property type="match status" value="1"/>
</dbReference>
<dbReference type="GO" id="GO:0003677">
    <property type="term" value="F:DNA binding"/>
    <property type="evidence" value="ECO:0007669"/>
    <property type="project" value="UniProtKB-KW"/>
</dbReference>
<keyword evidence="10" id="KW-1185">Reference proteome</keyword>
<dbReference type="RefSeq" id="WP_132875827.1">
    <property type="nucleotide sequence ID" value="NZ_SLXQ01000001.1"/>
</dbReference>
<dbReference type="InterPro" id="IPR029016">
    <property type="entry name" value="GAF-like_dom_sf"/>
</dbReference>
<dbReference type="PANTHER" id="PTHR30136">
    <property type="entry name" value="HELIX-TURN-HELIX TRANSCRIPTIONAL REGULATOR, ICLR FAMILY"/>
    <property type="match status" value="1"/>
</dbReference>
<dbReference type="SMART" id="SM00346">
    <property type="entry name" value="HTH_ICLR"/>
    <property type="match status" value="1"/>
</dbReference>
<keyword evidence="2" id="KW-0805">Transcription regulation</keyword>
<feature type="domain" description="IclR-ED" evidence="8">
    <location>
        <begin position="69"/>
        <end position="246"/>
    </location>
</feature>
<dbReference type="InterPro" id="IPR005471">
    <property type="entry name" value="Tscrpt_reg_IclR_N"/>
</dbReference>
<organism evidence="9 10">
    <name type="scientific">Tamaricihabitans halophyticus</name>
    <dbReference type="NCBI Taxonomy" id="1262583"/>
    <lineage>
        <taxon>Bacteria</taxon>
        <taxon>Bacillati</taxon>
        <taxon>Actinomycetota</taxon>
        <taxon>Actinomycetes</taxon>
        <taxon>Pseudonocardiales</taxon>
        <taxon>Pseudonocardiaceae</taxon>
        <taxon>Tamaricihabitans</taxon>
    </lineage>
</organism>
<accession>A0A4R2R664</accession>
<dbReference type="Proteomes" id="UP000294911">
    <property type="component" value="Unassembled WGS sequence"/>
</dbReference>
<keyword evidence="4" id="KW-0804">Transcription</keyword>
<evidence type="ECO:0000256" key="2">
    <source>
        <dbReference type="ARBA" id="ARBA00023015"/>
    </source>
</evidence>
<dbReference type="Pfam" id="PF01614">
    <property type="entry name" value="IclR_C"/>
    <property type="match status" value="1"/>
</dbReference>
<dbReference type="InterPro" id="IPR014757">
    <property type="entry name" value="Tscrpt_reg_IclR_C"/>
</dbReference>
<dbReference type="PANTHER" id="PTHR30136:SF24">
    <property type="entry name" value="HTH-TYPE TRANSCRIPTIONAL REPRESSOR ALLR"/>
    <property type="match status" value="1"/>
</dbReference>
<keyword evidence="1" id="KW-0319">Glycerol metabolism</keyword>
<evidence type="ECO:0000256" key="6">
    <source>
        <dbReference type="ARBA" id="ARBA00070406"/>
    </source>
</evidence>
<keyword evidence="3" id="KW-0238">DNA-binding</keyword>
<evidence type="ECO:0000313" key="10">
    <source>
        <dbReference type="Proteomes" id="UP000294911"/>
    </source>
</evidence>
<dbReference type="GO" id="GO:0045892">
    <property type="term" value="P:negative regulation of DNA-templated transcription"/>
    <property type="evidence" value="ECO:0007669"/>
    <property type="project" value="TreeGrafter"/>
</dbReference>
<dbReference type="FunFam" id="1.10.10.10:FF:000056">
    <property type="entry name" value="IclR family transcriptional regulator"/>
    <property type="match status" value="1"/>
</dbReference>
<dbReference type="OrthoDB" id="5242615at2"/>
<dbReference type="GO" id="GO:0003700">
    <property type="term" value="F:DNA-binding transcription factor activity"/>
    <property type="evidence" value="ECO:0007669"/>
    <property type="project" value="TreeGrafter"/>
</dbReference>
<gene>
    <name evidence="9" type="ORF">EV191_1011294</name>
</gene>
<evidence type="ECO:0000259" key="8">
    <source>
        <dbReference type="PROSITE" id="PS51078"/>
    </source>
</evidence>
<feature type="domain" description="HTH iclR-type" evidence="7">
    <location>
        <begin position="8"/>
        <end position="68"/>
    </location>
</feature>
<dbReference type="PROSITE" id="PS51077">
    <property type="entry name" value="HTH_ICLR"/>
    <property type="match status" value="1"/>
</dbReference>
<proteinExistence type="predicted"/>
<dbReference type="Pfam" id="PF09339">
    <property type="entry name" value="HTH_IclR"/>
    <property type="match status" value="1"/>
</dbReference>
<dbReference type="EMBL" id="SLXQ01000001">
    <property type="protein sequence ID" value="TCP57339.1"/>
    <property type="molecule type" value="Genomic_DNA"/>
</dbReference>
<evidence type="ECO:0000256" key="3">
    <source>
        <dbReference type="ARBA" id="ARBA00023125"/>
    </source>
</evidence>
<dbReference type="GO" id="GO:0006071">
    <property type="term" value="P:glycerol metabolic process"/>
    <property type="evidence" value="ECO:0007669"/>
    <property type="project" value="UniProtKB-KW"/>
</dbReference>
<dbReference type="SUPFAM" id="SSF55781">
    <property type="entry name" value="GAF domain-like"/>
    <property type="match status" value="1"/>
</dbReference>
<dbReference type="AlphaFoldDB" id="A0A4R2R664"/>
<dbReference type="PROSITE" id="PS51078">
    <property type="entry name" value="ICLR_ED"/>
    <property type="match status" value="1"/>
</dbReference>
<evidence type="ECO:0000313" key="9">
    <source>
        <dbReference type="EMBL" id="TCP57339.1"/>
    </source>
</evidence>
<name>A0A4R2R664_9PSEU</name>
<protein>
    <recommendedName>
        <fullName evidence="6">Glycerol operon regulatory protein</fullName>
    </recommendedName>
</protein>
<evidence type="ECO:0000256" key="5">
    <source>
        <dbReference type="ARBA" id="ARBA00058938"/>
    </source>
</evidence>
<dbReference type="InterPro" id="IPR050707">
    <property type="entry name" value="HTH_MetabolicPath_Reg"/>
</dbReference>
<dbReference type="InterPro" id="IPR036390">
    <property type="entry name" value="WH_DNA-bd_sf"/>
</dbReference>
<reference evidence="9 10" key="1">
    <citation type="submission" date="2019-03" db="EMBL/GenBank/DDBJ databases">
        <title>Genomic Encyclopedia of Type Strains, Phase IV (KMG-IV): sequencing the most valuable type-strain genomes for metagenomic binning, comparative biology and taxonomic classification.</title>
        <authorList>
            <person name="Goeker M."/>
        </authorList>
    </citation>
    <scope>NUCLEOTIDE SEQUENCE [LARGE SCALE GENOMIC DNA]</scope>
    <source>
        <strain evidence="9 10">DSM 45765</strain>
    </source>
</reference>
<dbReference type="InterPro" id="IPR036388">
    <property type="entry name" value="WH-like_DNA-bd_sf"/>
</dbReference>
<evidence type="ECO:0000259" key="7">
    <source>
        <dbReference type="PROSITE" id="PS51077"/>
    </source>
</evidence>
<evidence type="ECO:0000256" key="4">
    <source>
        <dbReference type="ARBA" id="ARBA00023163"/>
    </source>
</evidence>
<dbReference type="Gene3D" id="3.30.450.40">
    <property type="match status" value="1"/>
</dbReference>
<dbReference type="SUPFAM" id="SSF46785">
    <property type="entry name" value="Winged helix' DNA-binding domain"/>
    <property type="match status" value="1"/>
</dbReference>